<dbReference type="SUPFAM" id="SSF53335">
    <property type="entry name" value="S-adenosyl-L-methionine-dependent methyltransferases"/>
    <property type="match status" value="1"/>
</dbReference>
<keyword evidence="2" id="KW-0489">Methyltransferase</keyword>
<evidence type="ECO:0000256" key="4">
    <source>
        <dbReference type="ARBA" id="ARBA00022691"/>
    </source>
</evidence>
<dbReference type="InterPro" id="IPR036086">
    <property type="entry name" value="ParB/Sulfiredoxin_sf"/>
</dbReference>
<keyword evidence="4" id="KW-0949">S-adenosyl-L-methionine</keyword>
<dbReference type="GO" id="GO:0003677">
    <property type="term" value="F:DNA binding"/>
    <property type="evidence" value="ECO:0007669"/>
    <property type="project" value="InterPro"/>
</dbReference>
<proteinExistence type="inferred from homology"/>
<reference evidence="6 7" key="1">
    <citation type="journal article" date="2016" name="Nat. Commun.">
        <title>Thousands of microbial genomes shed light on interconnected biogeochemical processes in an aquifer system.</title>
        <authorList>
            <person name="Anantharaman K."/>
            <person name="Brown C.T."/>
            <person name="Hug L.A."/>
            <person name="Sharon I."/>
            <person name="Castelle C.J."/>
            <person name="Probst A.J."/>
            <person name="Thomas B.C."/>
            <person name="Singh A."/>
            <person name="Wilkins M.J."/>
            <person name="Karaoz U."/>
            <person name="Brodie E.L."/>
            <person name="Williams K.H."/>
            <person name="Hubbard S.S."/>
            <person name="Banfield J.F."/>
        </authorList>
    </citation>
    <scope>NUCLEOTIDE SEQUENCE [LARGE SCALE GENOMIC DNA]</scope>
</reference>
<evidence type="ECO:0000313" key="7">
    <source>
        <dbReference type="Proteomes" id="UP000177306"/>
    </source>
</evidence>
<dbReference type="InterPro" id="IPR029063">
    <property type="entry name" value="SAM-dependent_MTases_sf"/>
</dbReference>
<dbReference type="PRINTS" id="PR00506">
    <property type="entry name" value="D21N6MTFRASE"/>
</dbReference>
<dbReference type="EMBL" id="MFLY01000029">
    <property type="protein sequence ID" value="OGG72837.1"/>
    <property type="molecule type" value="Genomic_DNA"/>
</dbReference>
<dbReference type="SUPFAM" id="SSF110849">
    <property type="entry name" value="ParB/Sulfiredoxin"/>
    <property type="match status" value="1"/>
</dbReference>
<name>A0A1F6EGV2_9BACT</name>
<comment type="caution">
    <text evidence="6">The sequence shown here is derived from an EMBL/GenBank/DDBJ whole genome shotgun (WGS) entry which is preliminary data.</text>
</comment>
<dbReference type="InterPro" id="IPR002941">
    <property type="entry name" value="DNA_methylase_N4/N6"/>
</dbReference>
<evidence type="ECO:0000313" key="6">
    <source>
        <dbReference type="EMBL" id="OGG72837.1"/>
    </source>
</evidence>
<gene>
    <name evidence="6" type="ORF">A3A38_02615</name>
</gene>
<keyword evidence="3" id="KW-0808">Transferase</keyword>
<evidence type="ECO:0000256" key="2">
    <source>
        <dbReference type="ARBA" id="ARBA00022603"/>
    </source>
</evidence>
<dbReference type="InterPro" id="IPR002295">
    <property type="entry name" value="N4/N6-MTase_EcoPI_Mod-like"/>
</dbReference>
<dbReference type="GO" id="GO:0032259">
    <property type="term" value="P:methylation"/>
    <property type="evidence" value="ECO:0007669"/>
    <property type="project" value="UniProtKB-KW"/>
</dbReference>
<comment type="similarity">
    <text evidence="1">Belongs to the N(4)/N(6)-methyltransferase family.</text>
</comment>
<dbReference type="GO" id="GO:0008170">
    <property type="term" value="F:N-methyltransferase activity"/>
    <property type="evidence" value="ECO:0007669"/>
    <property type="project" value="InterPro"/>
</dbReference>
<evidence type="ECO:0000259" key="5">
    <source>
        <dbReference type="Pfam" id="PF01555"/>
    </source>
</evidence>
<organism evidence="6 7">
    <name type="scientific">Candidatus Kaiserbacteria bacterium RIFCSPLOWO2_01_FULL_53_17</name>
    <dbReference type="NCBI Taxonomy" id="1798511"/>
    <lineage>
        <taxon>Bacteria</taxon>
        <taxon>Candidatus Kaiseribacteriota</taxon>
    </lineage>
</organism>
<evidence type="ECO:0000256" key="1">
    <source>
        <dbReference type="ARBA" id="ARBA00006594"/>
    </source>
</evidence>
<sequence>MKKLSWLTEQRLVKDLLPFKKNPRRMSEKQVADLTQSLEKFGLVEIPAIDTDNKIVAGHQRIAVLQLLGRGNELIDVRVPNRKLTKAEYEQYLLTSNRVHGDWDYNLLSEYFDLDTMLVSGFDDTDLSVIFADALETEDDNFDFDEAVKKVKKSKAKTGDIYALGPHKLACGDALDTTFVKKLVGKAQIDMIYSDPPYNISLDYDKGVGGKQSYGGNVNDSKTDAEYRAFLKRSIENALSVSKSDAHVYYWCDQKYIGMLQGLFAELGLENKRVCLWIKGAANPTPGVAYNKCYEPCVYATRGKPFLSPVSLNFSEVLNKEIAPSGNKLLDDTLDVIDLWLAKRVNGQEYLHPTEKPVTLHERPIKRGTKPGAIILDLFAGSGSTLMACDAMKRICYTVDAEPVFVDVVIQRYEQATKTKARKIA</sequence>
<dbReference type="Proteomes" id="UP000177306">
    <property type="component" value="Unassembled WGS sequence"/>
</dbReference>
<dbReference type="InterPro" id="IPR015840">
    <property type="entry name" value="DNA_MeTrfase_ParB"/>
</dbReference>
<dbReference type="PIRSF" id="PIRSF036758">
    <property type="entry name" value="Aden_M_ParB"/>
    <property type="match status" value="1"/>
</dbReference>
<dbReference type="InterPro" id="IPR002052">
    <property type="entry name" value="DNA_methylase_N6_adenine_CS"/>
</dbReference>
<dbReference type="AlphaFoldDB" id="A0A1F6EGV2"/>
<dbReference type="Gene3D" id="3.40.50.150">
    <property type="entry name" value="Vaccinia Virus protein VP39"/>
    <property type="match status" value="1"/>
</dbReference>
<accession>A0A1F6EGV2</accession>
<dbReference type="Pfam" id="PF01555">
    <property type="entry name" value="N6_N4_Mtase"/>
    <property type="match status" value="1"/>
</dbReference>
<feature type="domain" description="DNA methylase N-4/N-6" evidence="5">
    <location>
        <begin position="189"/>
        <end position="408"/>
    </location>
</feature>
<evidence type="ECO:0000256" key="3">
    <source>
        <dbReference type="ARBA" id="ARBA00022679"/>
    </source>
</evidence>
<protein>
    <recommendedName>
        <fullName evidence="5">DNA methylase N-4/N-6 domain-containing protein</fullName>
    </recommendedName>
</protein>
<dbReference type="PROSITE" id="PS00092">
    <property type="entry name" value="N6_MTASE"/>
    <property type="match status" value="1"/>
</dbReference>
<dbReference type="Gene3D" id="3.90.1530.10">
    <property type="entry name" value="Conserved hypothetical protein from pyrococcus furiosus pfu- 392566-001, ParB domain"/>
    <property type="match status" value="1"/>
</dbReference>